<keyword evidence="3" id="KW-1185">Reference proteome</keyword>
<name>A0ABS7MHC0_9ACTN</name>
<evidence type="ECO:0000313" key="2">
    <source>
        <dbReference type="EMBL" id="MBY4796764.1"/>
    </source>
</evidence>
<dbReference type="Proteomes" id="UP000700908">
    <property type="component" value="Unassembled WGS sequence"/>
</dbReference>
<reference evidence="2 3" key="1">
    <citation type="submission" date="2021-08" db="EMBL/GenBank/DDBJ databases">
        <title>Collinsella faecalis sp. nov. isolated from swine faeces.</title>
        <authorList>
            <person name="Oh B.S."/>
            <person name="Lee J.H."/>
        </authorList>
    </citation>
    <scope>NUCLEOTIDE SEQUENCE [LARGE SCALE GENOMIC DNA]</scope>
    <source>
        <strain evidence="2 3">AGMB00827</strain>
    </source>
</reference>
<sequence length="66" mass="7428">MRYGLPRKPLYSVTEISRVLGIKYATLNAEVNAGRLKSHLPAGRRQGRLVRPEWVDAWIEAGTHGN</sequence>
<evidence type="ECO:0000313" key="3">
    <source>
        <dbReference type="Proteomes" id="UP000700908"/>
    </source>
</evidence>
<dbReference type="InterPro" id="IPR041657">
    <property type="entry name" value="HTH_17"/>
</dbReference>
<dbReference type="EMBL" id="JAIMFO010000001">
    <property type="protein sequence ID" value="MBY4796764.1"/>
    <property type="molecule type" value="Genomic_DNA"/>
</dbReference>
<proteinExistence type="predicted"/>
<evidence type="ECO:0000259" key="1">
    <source>
        <dbReference type="Pfam" id="PF12728"/>
    </source>
</evidence>
<gene>
    <name evidence="2" type="ORF">K6V98_00050</name>
</gene>
<dbReference type="Pfam" id="PF12728">
    <property type="entry name" value="HTH_17"/>
    <property type="match status" value="1"/>
</dbReference>
<comment type="caution">
    <text evidence="2">The sequence shown here is derived from an EMBL/GenBank/DDBJ whole genome shotgun (WGS) entry which is preliminary data.</text>
</comment>
<organism evidence="2 3">
    <name type="scientific">Collinsella ureilytica</name>
    <dbReference type="NCBI Taxonomy" id="2869515"/>
    <lineage>
        <taxon>Bacteria</taxon>
        <taxon>Bacillati</taxon>
        <taxon>Actinomycetota</taxon>
        <taxon>Coriobacteriia</taxon>
        <taxon>Coriobacteriales</taxon>
        <taxon>Coriobacteriaceae</taxon>
        <taxon>Collinsella</taxon>
    </lineage>
</organism>
<feature type="domain" description="Helix-turn-helix" evidence="1">
    <location>
        <begin position="10"/>
        <end position="62"/>
    </location>
</feature>
<protein>
    <submittedName>
        <fullName evidence="2">Helix-turn-helix domain-containing protein</fullName>
    </submittedName>
</protein>
<accession>A0ABS7MHC0</accession>